<feature type="transmembrane region" description="Helical" evidence="1">
    <location>
        <begin position="6"/>
        <end position="23"/>
    </location>
</feature>
<evidence type="ECO:0000256" key="1">
    <source>
        <dbReference type="SAM" id="Phobius"/>
    </source>
</evidence>
<evidence type="ECO:0000313" key="2">
    <source>
        <dbReference type="EMBL" id="BAT02057.1"/>
    </source>
</evidence>
<protein>
    <submittedName>
        <fullName evidence="2">Os07g0551750 protein</fullName>
    </submittedName>
</protein>
<dbReference type="AlphaFoldDB" id="A0A0P0X7L5"/>
<keyword evidence="1" id="KW-0472">Membrane</keyword>
<evidence type="ECO:0000313" key="3">
    <source>
        <dbReference type="Proteomes" id="UP000059680"/>
    </source>
</evidence>
<keyword evidence="1" id="KW-1133">Transmembrane helix</keyword>
<reference evidence="2 3" key="3">
    <citation type="journal article" date="2013" name="Rice">
        <title>Improvement of the Oryza sativa Nipponbare reference genome using next generation sequence and optical map data.</title>
        <authorList>
            <person name="Kawahara Y."/>
            <person name="de la Bastide M."/>
            <person name="Hamilton J.P."/>
            <person name="Kanamori H."/>
            <person name="McCombie W.R."/>
            <person name="Ouyang S."/>
            <person name="Schwartz D.C."/>
            <person name="Tanaka T."/>
            <person name="Wu J."/>
            <person name="Zhou S."/>
            <person name="Childs K.L."/>
            <person name="Davidson R.M."/>
            <person name="Lin H."/>
            <person name="Quesada-Ocampo L."/>
            <person name="Vaillancourt B."/>
            <person name="Sakai H."/>
            <person name="Lee S.S."/>
            <person name="Kim J."/>
            <person name="Numa H."/>
            <person name="Itoh T."/>
            <person name="Buell C.R."/>
            <person name="Matsumoto T."/>
        </authorList>
    </citation>
    <scope>NUCLEOTIDE SEQUENCE [LARGE SCALE GENOMIC DNA]</scope>
    <source>
        <strain evidence="3">cv. Nipponbare</strain>
    </source>
</reference>
<dbReference type="EMBL" id="AP014963">
    <property type="protein sequence ID" value="BAT02057.1"/>
    <property type="molecule type" value="Genomic_DNA"/>
</dbReference>
<proteinExistence type="predicted"/>
<name>A0A0P0X7L5_ORYSJ</name>
<keyword evidence="3" id="KW-1185">Reference proteome</keyword>
<reference evidence="2 3" key="2">
    <citation type="journal article" date="2013" name="Plant Cell Physiol.">
        <title>Rice Annotation Project Database (RAP-DB): an integrative and interactive database for rice genomics.</title>
        <authorList>
            <person name="Sakai H."/>
            <person name="Lee S.S."/>
            <person name="Tanaka T."/>
            <person name="Numa H."/>
            <person name="Kim J."/>
            <person name="Kawahara Y."/>
            <person name="Wakimoto H."/>
            <person name="Yang C.C."/>
            <person name="Iwamoto M."/>
            <person name="Abe T."/>
            <person name="Yamada Y."/>
            <person name="Muto A."/>
            <person name="Inokuchi H."/>
            <person name="Ikemura T."/>
            <person name="Matsumoto T."/>
            <person name="Sasaki T."/>
            <person name="Itoh T."/>
        </authorList>
    </citation>
    <scope>NUCLEOTIDE SEQUENCE [LARGE SCALE GENOMIC DNA]</scope>
    <source>
        <strain evidence="3">cv. Nipponbare</strain>
    </source>
</reference>
<dbReference type="PaxDb" id="39947-A0A0P0X7L5"/>
<sequence length="110" mass="12122">MDKMAFIVYIIGSFMGSTVLMNTSRPGRLEFPSGRSNCCCKRLRSGTRLIGFSFATWFSSQLTPNQKSPITDIHQKNMPSAYGCLIRHMKNRTIATNLTNVNNLGGGGCP</sequence>
<dbReference type="Gramene" id="Os07t0551750-00">
    <property type="protein sequence ID" value="Os07t0551750-00"/>
    <property type="gene ID" value="Os07g0551750"/>
</dbReference>
<accession>A0A0P0X7L5</accession>
<dbReference type="InParanoid" id="A0A0P0X7L5"/>
<reference evidence="3" key="1">
    <citation type="journal article" date="2005" name="Nature">
        <title>The map-based sequence of the rice genome.</title>
        <authorList>
            <consortium name="International rice genome sequencing project (IRGSP)"/>
            <person name="Matsumoto T."/>
            <person name="Wu J."/>
            <person name="Kanamori H."/>
            <person name="Katayose Y."/>
            <person name="Fujisawa M."/>
            <person name="Namiki N."/>
            <person name="Mizuno H."/>
            <person name="Yamamoto K."/>
            <person name="Antonio B.A."/>
            <person name="Baba T."/>
            <person name="Sakata K."/>
            <person name="Nagamura Y."/>
            <person name="Aoki H."/>
            <person name="Arikawa K."/>
            <person name="Arita K."/>
            <person name="Bito T."/>
            <person name="Chiden Y."/>
            <person name="Fujitsuka N."/>
            <person name="Fukunaka R."/>
            <person name="Hamada M."/>
            <person name="Harada C."/>
            <person name="Hayashi A."/>
            <person name="Hijishita S."/>
            <person name="Honda M."/>
            <person name="Hosokawa S."/>
            <person name="Ichikawa Y."/>
            <person name="Idonuma A."/>
            <person name="Iijima M."/>
            <person name="Ikeda M."/>
            <person name="Ikeno M."/>
            <person name="Ito K."/>
            <person name="Ito S."/>
            <person name="Ito T."/>
            <person name="Ito Y."/>
            <person name="Ito Y."/>
            <person name="Iwabuchi A."/>
            <person name="Kamiya K."/>
            <person name="Karasawa W."/>
            <person name="Kurita K."/>
            <person name="Katagiri S."/>
            <person name="Kikuta A."/>
            <person name="Kobayashi H."/>
            <person name="Kobayashi N."/>
            <person name="Machita K."/>
            <person name="Maehara T."/>
            <person name="Masukawa M."/>
            <person name="Mizubayashi T."/>
            <person name="Mukai Y."/>
            <person name="Nagasaki H."/>
            <person name="Nagata Y."/>
            <person name="Naito S."/>
            <person name="Nakashima M."/>
            <person name="Nakama Y."/>
            <person name="Nakamichi Y."/>
            <person name="Nakamura M."/>
            <person name="Meguro A."/>
            <person name="Negishi M."/>
            <person name="Ohta I."/>
            <person name="Ohta T."/>
            <person name="Okamoto M."/>
            <person name="Ono N."/>
            <person name="Saji S."/>
            <person name="Sakaguchi M."/>
            <person name="Sakai K."/>
            <person name="Shibata M."/>
            <person name="Shimokawa T."/>
            <person name="Song J."/>
            <person name="Takazaki Y."/>
            <person name="Terasawa K."/>
            <person name="Tsugane M."/>
            <person name="Tsuji K."/>
            <person name="Ueda S."/>
            <person name="Waki K."/>
            <person name="Yamagata H."/>
            <person name="Yamamoto M."/>
            <person name="Yamamoto S."/>
            <person name="Yamane H."/>
            <person name="Yoshiki S."/>
            <person name="Yoshihara R."/>
            <person name="Yukawa K."/>
            <person name="Zhong H."/>
            <person name="Yano M."/>
            <person name="Yuan Q."/>
            <person name="Ouyang S."/>
            <person name="Liu J."/>
            <person name="Jones K.M."/>
            <person name="Gansberger K."/>
            <person name="Moffat K."/>
            <person name="Hill J."/>
            <person name="Bera J."/>
            <person name="Fadrosh D."/>
            <person name="Jin S."/>
            <person name="Johri S."/>
            <person name="Kim M."/>
            <person name="Overton L."/>
            <person name="Reardon M."/>
            <person name="Tsitrin T."/>
            <person name="Vuong H."/>
            <person name="Weaver B."/>
            <person name="Ciecko A."/>
            <person name="Tallon L."/>
            <person name="Jackson J."/>
            <person name="Pai G."/>
            <person name="Aken S.V."/>
            <person name="Utterback T."/>
            <person name="Reidmuller S."/>
            <person name="Feldblyum T."/>
            <person name="Hsiao J."/>
            <person name="Zismann V."/>
            <person name="Iobst S."/>
            <person name="de Vazeille A.R."/>
            <person name="Buell C.R."/>
            <person name="Ying K."/>
            <person name="Li Y."/>
            <person name="Lu T."/>
            <person name="Huang Y."/>
            <person name="Zhao Q."/>
            <person name="Feng Q."/>
            <person name="Zhang L."/>
            <person name="Zhu J."/>
            <person name="Weng Q."/>
            <person name="Mu J."/>
            <person name="Lu Y."/>
            <person name="Fan D."/>
            <person name="Liu Y."/>
            <person name="Guan J."/>
            <person name="Zhang Y."/>
            <person name="Yu S."/>
            <person name="Liu X."/>
            <person name="Zhang Y."/>
            <person name="Hong G."/>
            <person name="Han B."/>
            <person name="Choisne N."/>
            <person name="Demange N."/>
            <person name="Orjeda G."/>
            <person name="Samain S."/>
            <person name="Cattolico L."/>
            <person name="Pelletier E."/>
            <person name="Couloux A."/>
            <person name="Segurens B."/>
            <person name="Wincker P."/>
            <person name="D'Hont A."/>
            <person name="Scarpelli C."/>
            <person name="Weissenbach J."/>
            <person name="Salanoubat M."/>
            <person name="Quetier F."/>
            <person name="Yu Y."/>
            <person name="Kim H.R."/>
            <person name="Rambo T."/>
            <person name="Currie J."/>
            <person name="Collura K."/>
            <person name="Luo M."/>
            <person name="Yang T."/>
            <person name="Ammiraju J.S.S."/>
            <person name="Engler F."/>
            <person name="Soderlund C."/>
            <person name="Wing R.A."/>
            <person name="Palmer L.E."/>
            <person name="de la Bastide M."/>
            <person name="Spiegel L."/>
            <person name="Nascimento L."/>
            <person name="Zutavern T."/>
            <person name="O'Shaughnessy A."/>
            <person name="Dike S."/>
            <person name="Dedhia N."/>
            <person name="Preston R."/>
            <person name="Balija V."/>
            <person name="McCombie W.R."/>
            <person name="Chow T."/>
            <person name="Chen H."/>
            <person name="Chung M."/>
            <person name="Chen C."/>
            <person name="Shaw J."/>
            <person name="Wu H."/>
            <person name="Hsiao K."/>
            <person name="Chao Y."/>
            <person name="Chu M."/>
            <person name="Cheng C."/>
            <person name="Hour A."/>
            <person name="Lee P."/>
            <person name="Lin S."/>
            <person name="Lin Y."/>
            <person name="Liou J."/>
            <person name="Liu S."/>
            <person name="Hsing Y."/>
            <person name="Raghuvanshi S."/>
            <person name="Mohanty A."/>
            <person name="Bharti A.K."/>
            <person name="Gaur A."/>
            <person name="Gupta V."/>
            <person name="Kumar D."/>
            <person name="Ravi V."/>
            <person name="Vij S."/>
            <person name="Kapur A."/>
            <person name="Khurana P."/>
            <person name="Khurana P."/>
            <person name="Khurana J.P."/>
            <person name="Tyagi A.K."/>
            <person name="Gaikwad K."/>
            <person name="Singh A."/>
            <person name="Dalal V."/>
            <person name="Srivastava S."/>
            <person name="Dixit A."/>
            <person name="Pal A.K."/>
            <person name="Ghazi I.A."/>
            <person name="Yadav M."/>
            <person name="Pandit A."/>
            <person name="Bhargava A."/>
            <person name="Sureshbabu K."/>
            <person name="Batra K."/>
            <person name="Sharma T.R."/>
            <person name="Mohapatra T."/>
            <person name="Singh N.K."/>
            <person name="Messing J."/>
            <person name="Nelson A.B."/>
            <person name="Fuks G."/>
            <person name="Kavchok S."/>
            <person name="Keizer G."/>
            <person name="Linton E."/>
            <person name="Llaca V."/>
            <person name="Song R."/>
            <person name="Tanyolac B."/>
            <person name="Young S."/>
            <person name="Ho-Il K."/>
            <person name="Hahn J.H."/>
            <person name="Sangsakoo G."/>
            <person name="Vanavichit A."/>
            <person name="de Mattos Luiz.A.T."/>
            <person name="Zimmer P.D."/>
            <person name="Malone G."/>
            <person name="Dellagostin O."/>
            <person name="de Oliveira A.C."/>
            <person name="Bevan M."/>
            <person name="Bancroft I."/>
            <person name="Minx P."/>
            <person name="Cordum H."/>
            <person name="Wilson R."/>
            <person name="Cheng Z."/>
            <person name="Jin W."/>
            <person name="Jiang J."/>
            <person name="Leong S.A."/>
            <person name="Iwama H."/>
            <person name="Gojobori T."/>
            <person name="Itoh T."/>
            <person name="Niimura Y."/>
            <person name="Fujii Y."/>
            <person name="Habara T."/>
            <person name="Sakai H."/>
            <person name="Sato Y."/>
            <person name="Wilson G."/>
            <person name="Kumar K."/>
            <person name="McCouch S."/>
            <person name="Juretic N."/>
            <person name="Hoen D."/>
            <person name="Wright S."/>
            <person name="Bruskiewich R."/>
            <person name="Bureau T."/>
            <person name="Miyao A."/>
            <person name="Hirochika H."/>
            <person name="Nishikawa T."/>
            <person name="Kadowaki K."/>
            <person name="Sugiura M."/>
            <person name="Burr B."/>
            <person name="Sasaki T."/>
        </authorList>
    </citation>
    <scope>NUCLEOTIDE SEQUENCE [LARGE SCALE GENOMIC DNA]</scope>
    <source>
        <strain evidence="3">cv. Nipponbare</strain>
    </source>
</reference>
<gene>
    <name evidence="2" type="ordered locus">Os07g0551750</name>
    <name evidence="2" type="ORF">OSNPB_070551750</name>
</gene>
<dbReference type="Proteomes" id="UP000059680">
    <property type="component" value="Chromosome 7"/>
</dbReference>
<organism evidence="2 3">
    <name type="scientific">Oryza sativa subsp. japonica</name>
    <name type="common">Rice</name>
    <dbReference type="NCBI Taxonomy" id="39947"/>
    <lineage>
        <taxon>Eukaryota</taxon>
        <taxon>Viridiplantae</taxon>
        <taxon>Streptophyta</taxon>
        <taxon>Embryophyta</taxon>
        <taxon>Tracheophyta</taxon>
        <taxon>Spermatophyta</taxon>
        <taxon>Magnoliopsida</taxon>
        <taxon>Liliopsida</taxon>
        <taxon>Poales</taxon>
        <taxon>Poaceae</taxon>
        <taxon>BOP clade</taxon>
        <taxon>Oryzoideae</taxon>
        <taxon>Oryzeae</taxon>
        <taxon>Oryzinae</taxon>
        <taxon>Oryza</taxon>
        <taxon>Oryza sativa</taxon>
    </lineage>
</organism>
<keyword evidence="1" id="KW-0812">Transmembrane</keyword>